<evidence type="ECO:0008006" key="3">
    <source>
        <dbReference type="Google" id="ProtNLM"/>
    </source>
</evidence>
<gene>
    <name evidence="1" type="ORF">JOF35_001226</name>
</gene>
<dbReference type="EMBL" id="JAURUE010000001">
    <property type="protein sequence ID" value="MDP9608949.1"/>
    <property type="molecule type" value="Genomic_DNA"/>
</dbReference>
<accession>A0ABT9KKJ4</accession>
<keyword evidence="2" id="KW-1185">Reference proteome</keyword>
<evidence type="ECO:0000313" key="2">
    <source>
        <dbReference type="Proteomes" id="UP001234880"/>
    </source>
</evidence>
<protein>
    <recommendedName>
        <fullName evidence="3">Transposase</fullName>
    </recommendedName>
</protein>
<proteinExistence type="predicted"/>
<comment type="caution">
    <text evidence="1">The sequence shown here is derived from an EMBL/GenBank/DDBJ whole genome shotgun (WGS) entry which is preliminary data.</text>
</comment>
<evidence type="ECO:0000313" key="1">
    <source>
        <dbReference type="EMBL" id="MDP9608949.1"/>
    </source>
</evidence>
<dbReference type="Proteomes" id="UP001234880">
    <property type="component" value="Unassembled WGS sequence"/>
</dbReference>
<organism evidence="1 2">
    <name type="scientific">Streptomyces demainii</name>
    <dbReference type="NCBI Taxonomy" id="588122"/>
    <lineage>
        <taxon>Bacteria</taxon>
        <taxon>Bacillati</taxon>
        <taxon>Actinomycetota</taxon>
        <taxon>Actinomycetes</taxon>
        <taxon>Kitasatosporales</taxon>
        <taxon>Streptomycetaceae</taxon>
        <taxon>Streptomyces</taxon>
    </lineage>
</organism>
<reference evidence="1 2" key="1">
    <citation type="submission" date="2023-07" db="EMBL/GenBank/DDBJ databases">
        <title>Sequencing the genomes of 1000 actinobacteria strains.</title>
        <authorList>
            <person name="Klenk H.-P."/>
        </authorList>
    </citation>
    <scope>NUCLEOTIDE SEQUENCE [LARGE SCALE GENOMIC DNA]</scope>
    <source>
        <strain evidence="1 2">DSM 41600</strain>
    </source>
</reference>
<name>A0ABT9KKJ4_9ACTN</name>
<sequence>MPGQRRQAPDAFVPFLEYCRRRLADDPHLWASTLFDEVRELGYQGG</sequence>
<dbReference type="RefSeq" id="WP_307110217.1">
    <property type="nucleotide sequence ID" value="NZ_JAURUE010000001.1"/>
</dbReference>